<feature type="chain" id="PRO_5007280396" evidence="1">
    <location>
        <begin position="20"/>
        <end position="75"/>
    </location>
</feature>
<dbReference type="AlphaFoldDB" id="A0A127VCR7"/>
<evidence type="ECO:0000256" key="1">
    <source>
        <dbReference type="SAM" id="SignalP"/>
    </source>
</evidence>
<keyword evidence="3" id="KW-1185">Reference proteome</keyword>
<feature type="signal peptide" evidence="1">
    <location>
        <begin position="1"/>
        <end position="19"/>
    </location>
</feature>
<gene>
    <name evidence="2" type="ORF">AY601_2258</name>
</gene>
<evidence type="ECO:0000313" key="3">
    <source>
        <dbReference type="Proteomes" id="UP000071561"/>
    </source>
</evidence>
<organism evidence="2 3">
    <name type="scientific">Pedobacter cryoconitis</name>
    <dbReference type="NCBI Taxonomy" id="188932"/>
    <lineage>
        <taxon>Bacteria</taxon>
        <taxon>Pseudomonadati</taxon>
        <taxon>Bacteroidota</taxon>
        <taxon>Sphingobacteriia</taxon>
        <taxon>Sphingobacteriales</taxon>
        <taxon>Sphingobacteriaceae</taxon>
        <taxon>Pedobacter</taxon>
    </lineage>
</organism>
<keyword evidence="1" id="KW-0732">Signal</keyword>
<dbReference type="PATRIC" id="fig|188932.3.peg.2363"/>
<accession>A0A127VCR7</accession>
<dbReference type="KEGG" id="pcm:AY601_2258"/>
<protein>
    <submittedName>
        <fullName evidence="2">Uncharacterized protein</fullName>
    </submittedName>
</protein>
<evidence type="ECO:0000313" key="2">
    <source>
        <dbReference type="EMBL" id="AMP99153.1"/>
    </source>
</evidence>
<reference evidence="2 3" key="1">
    <citation type="submission" date="2016-03" db="EMBL/GenBank/DDBJ databases">
        <title>Complete genome sequence of Pedobacter cryoconitis PAMC 27485.</title>
        <authorList>
            <person name="Lee J."/>
            <person name="Kim O.-S."/>
        </authorList>
    </citation>
    <scope>NUCLEOTIDE SEQUENCE [LARGE SCALE GENOMIC DNA]</scope>
    <source>
        <strain evidence="2 3">PAMC 27485</strain>
    </source>
</reference>
<proteinExistence type="predicted"/>
<name>A0A127VCR7_9SPHI</name>
<dbReference type="EMBL" id="CP014504">
    <property type="protein sequence ID" value="AMP99153.1"/>
    <property type="molecule type" value="Genomic_DNA"/>
</dbReference>
<sequence length="75" mass="8611" precursor="true">MKRSLILIFVFITGTIAFKASCTEAPQLVYICISKGSEKYHSHVCHGFKRCTHERKQVTLNEAVKRGYKPCKICY</sequence>
<dbReference type="Proteomes" id="UP000071561">
    <property type="component" value="Chromosome"/>
</dbReference>